<accession>A0A4R6DFJ9</accession>
<organism evidence="2 3">
    <name type="scientific">Curtobacterium flaccumfaciens</name>
    <dbReference type="NCBI Taxonomy" id="2035"/>
    <lineage>
        <taxon>Bacteria</taxon>
        <taxon>Bacillati</taxon>
        <taxon>Actinomycetota</taxon>
        <taxon>Actinomycetes</taxon>
        <taxon>Micrococcales</taxon>
        <taxon>Microbacteriaceae</taxon>
        <taxon>Curtobacterium</taxon>
    </lineage>
</organism>
<name>A0A4R6DFJ9_9MICO</name>
<dbReference type="PANTHER" id="PTHR21666">
    <property type="entry name" value="PEPTIDASE-RELATED"/>
    <property type="match status" value="1"/>
</dbReference>
<reference evidence="2 3" key="1">
    <citation type="submission" date="2019-03" db="EMBL/GenBank/DDBJ databases">
        <title>Genomic analyses of the natural microbiome of Caenorhabditis elegans.</title>
        <authorList>
            <person name="Samuel B."/>
        </authorList>
    </citation>
    <scope>NUCLEOTIDE SEQUENCE [LARGE SCALE GENOMIC DNA]</scope>
    <source>
        <strain evidence="2 3">JUb65</strain>
    </source>
</reference>
<protein>
    <submittedName>
        <fullName evidence="2">Peptidase M23-like protein</fullName>
    </submittedName>
</protein>
<comment type="caution">
    <text evidence="2">The sequence shown here is derived from an EMBL/GenBank/DDBJ whole genome shotgun (WGS) entry which is preliminary data.</text>
</comment>
<dbReference type="InterPro" id="IPR050570">
    <property type="entry name" value="Cell_wall_metabolism_enzyme"/>
</dbReference>
<evidence type="ECO:0000313" key="2">
    <source>
        <dbReference type="EMBL" id="TDN43381.1"/>
    </source>
</evidence>
<dbReference type="InterPro" id="IPR016047">
    <property type="entry name" value="M23ase_b-sheet_dom"/>
</dbReference>
<sequence>MLLTGAAGVAAAASVTEIFRTVPALAAPAFVFPFTQAWGVSSPYGMRVHPVDGIRKMHWGVDYRAGAGVNIHACAGGKVAFAGANSGWGNQVRIDHGGGFVTSYNHMVAGSITVKTGQTIELGTLLGQVGDTGKVTGPHLHLEYLVNGQNQDPAKVITTARLNPGKPAPTPTNPSTGDDDDMFKLIKANETGRVWIVGPAGKVHVSNATHAGLLERFQRSSDLLTVEIDICKSYIRQVWPAA</sequence>
<dbReference type="Pfam" id="PF01551">
    <property type="entry name" value="Peptidase_M23"/>
    <property type="match status" value="1"/>
</dbReference>
<proteinExistence type="predicted"/>
<dbReference type="GO" id="GO:0004222">
    <property type="term" value="F:metalloendopeptidase activity"/>
    <property type="evidence" value="ECO:0007669"/>
    <property type="project" value="TreeGrafter"/>
</dbReference>
<dbReference type="EMBL" id="SNVW01000008">
    <property type="protein sequence ID" value="TDN43381.1"/>
    <property type="molecule type" value="Genomic_DNA"/>
</dbReference>
<evidence type="ECO:0000259" key="1">
    <source>
        <dbReference type="Pfam" id="PF01551"/>
    </source>
</evidence>
<evidence type="ECO:0000313" key="3">
    <source>
        <dbReference type="Proteomes" id="UP000295764"/>
    </source>
</evidence>
<dbReference type="CDD" id="cd12797">
    <property type="entry name" value="M23_peptidase"/>
    <property type="match status" value="1"/>
</dbReference>
<dbReference type="AlphaFoldDB" id="A0A4R6DFJ9"/>
<feature type="domain" description="M23ase beta-sheet core" evidence="1">
    <location>
        <begin position="57"/>
        <end position="153"/>
    </location>
</feature>
<dbReference type="Gene3D" id="2.70.70.10">
    <property type="entry name" value="Glucose Permease (Domain IIA)"/>
    <property type="match status" value="1"/>
</dbReference>
<dbReference type="SUPFAM" id="SSF51261">
    <property type="entry name" value="Duplicated hybrid motif"/>
    <property type="match status" value="1"/>
</dbReference>
<gene>
    <name evidence="2" type="ORF">EDF64_10851</name>
</gene>
<dbReference type="InterPro" id="IPR011055">
    <property type="entry name" value="Dup_hybrid_motif"/>
</dbReference>
<dbReference type="PANTHER" id="PTHR21666:SF270">
    <property type="entry name" value="MUREIN HYDROLASE ACTIVATOR ENVC"/>
    <property type="match status" value="1"/>
</dbReference>
<dbReference type="Proteomes" id="UP000295764">
    <property type="component" value="Unassembled WGS sequence"/>
</dbReference>